<protein>
    <recommendedName>
        <fullName evidence="3">Sialate O-acetylesterase domain-containing protein</fullName>
    </recommendedName>
</protein>
<dbReference type="RefSeq" id="WP_216877831.1">
    <property type="nucleotide sequence ID" value="NZ_JAERQM010000006.1"/>
</dbReference>
<evidence type="ECO:0000313" key="2">
    <source>
        <dbReference type="Proteomes" id="UP000689967"/>
    </source>
</evidence>
<dbReference type="Proteomes" id="UP000689967">
    <property type="component" value="Unassembled WGS sequence"/>
</dbReference>
<accession>A0ABS6HCX0</accession>
<reference evidence="1 2" key="1">
    <citation type="submission" date="2021-01" db="EMBL/GenBank/DDBJ databases">
        <title>Roseomonas sp. nov, a bacterium isolated from an oil production mixture in Yumen Oilfield.</title>
        <authorList>
            <person name="Wu D."/>
        </authorList>
    </citation>
    <scope>NUCLEOTIDE SEQUENCE [LARGE SCALE GENOMIC DNA]</scope>
    <source>
        <strain evidence="1 2">ROY-5-3</strain>
    </source>
</reference>
<comment type="caution">
    <text evidence="1">The sequence shown here is derived from an EMBL/GenBank/DDBJ whole genome shotgun (WGS) entry which is preliminary data.</text>
</comment>
<dbReference type="EMBL" id="JAERQM010000006">
    <property type="protein sequence ID" value="MBU8545803.1"/>
    <property type="molecule type" value="Genomic_DNA"/>
</dbReference>
<proteinExistence type="predicted"/>
<organism evidence="1 2">
    <name type="scientific">Falsiroseomonas oleicola</name>
    <dbReference type="NCBI Taxonomy" id="2801474"/>
    <lineage>
        <taxon>Bacteria</taxon>
        <taxon>Pseudomonadati</taxon>
        <taxon>Pseudomonadota</taxon>
        <taxon>Alphaproteobacteria</taxon>
        <taxon>Acetobacterales</taxon>
        <taxon>Roseomonadaceae</taxon>
        <taxon>Falsiroseomonas</taxon>
    </lineage>
</organism>
<gene>
    <name evidence="1" type="ORF">JJQ90_18920</name>
</gene>
<evidence type="ECO:0008006" key="3">
    <source>
        <dbReference type="Google" id="ProtNLM"/>
    </source>
</evidence>
<name>A0ABS6HCX0_9PROT</name>
<keyword evidence="2" id="KW-1185">Reference proteome</keyword>
<evidence type="ECO:0000313" key="1">
    <source>
        <dbReference type="EMBL" id="MBU8545803.1"/>
    </source>
</evidence>
<sequence>MSESTEIFVAVQLATDLPVAADPMQLAVYGTNSETGAVEQTPVSAIRDASVTAAEGRASIVGGEAGTAAGAAAGTAAAAPAVVEATAQAALAASAALNAAAAVVNAGLPYLTWQALSATTPANLSLAYLLTDSDGRRAGSYRYYATGGGWTYEAPLPSTLAADLLEAARLLDITRAAVGRVVPAVDDYIEVDYGPNGGAVRVVDADQGERHLVDGMLRGTGDTLERLWRTTHMVPAIEDYLSIDFAEDDSVLAAVRRTATGIVNLAIDAAGVLAPIPTGDDVAAGIAGAVVAQRLATVAPTIGPAIQDLVSLTVAPDGSTVEYEDRREGQHAVIGGEFRPVIRTLDALWGSAPRAVPAIEDLVEAAVFPDGRVVQGIRTDGRTLVRDEFGALVPAGGVTARTSLSYSRILPPGLYMPDPGIDVLVIHNGQSLNEGFVDTDNANEADAYSTDPIPNAFMPAPGMAPGTTPFSSYVPLRAIPSGGQPNERWPFECVRRIQAAWAAAGWTVQPRIIVAGVLQGGNPFQRFARGSDNWQIMADILRQCRDISRAAGRRLVCFFQGYVQGEANRGGGWPMSTEAQFTQFLVTHQMDIEALCHEVLGQFERVPLITTAVQRTNTPAFVSTAASRAVLLAPGRVLLGGSNYALEYAATGAHSLVPGYRRMGWGIGGAALQGVFGHTYRLMHPRRWWMHDATTVRVALEMLVDGDGALHDLEVDTSGDLVEAATLGASAGWNIALDRAGSLSVTGVTPINTPTTTGPTLERGYDLALSRAPEPGLQLLYASSSVGIGGALGGRFGPRGLLRANNGGAVAGLGPLTHTFHPPWELT</sequence>